<dbReference type="OrthoDB" id="1014669at2"/>
<organism evidence="3 4">
    <name type="scientific">Porphyromonas gingivicanis</name>
    <dbReference type="NCBI Taxonomy" id="266762"/>
    <lineage>
        <taxon>Bacteria</taxon>
        <taxon>Pseudomonadati</taxon>
        <taxon>Bacteroidota</taxon>
        <taxon>Bacteroidia</taxon>
        <taxon>Bacteroidales</taxon>
        <taxon>Porphyromonadaceae</taxon>
        <taxon>Porphyromonas</taxon>
    </lineage>
</organism>
<dbReference type="Gene3D" id="2.60.40.3690">
    <property type="match status" value="1"/>
</dbReference>
<dbReference type="InterPro" id="IPR029140">
    <property type="entry name" value="Mfa1_C"/>
</dbReference>
<evidence type="ECO:0000313" key="3">
    <source>
        <dbReference type="EMBL" id="KGN97102.1"/>
    </source>
</evidence>
<gene>
    <name evidence="3" type="ORF">HQ36_08780</name>
</gene>
<dbReference type="STRING" id="266762.HQ36_08780"/>
<protein>
    <recommendedName>
        <fullName evidence="2">Minor fimbrium subunit Mfa1 C-terminal domain-containing protein</fullName>
    </recommendedName>
</protein>
<name>A0A0A2G3Q1_9PORP</name>
<sequence length="535" mass="59370">MKKIKTLITMGVALLILLFSCKRAQEGLRTNEIGDTYATVSLFFGAESFRAQEQDEEINSNSIGLWEGNDAIKTVDVYLVGQEENTPVHSGQYQYKDFIVEVGDASKEAKLTPKKAIKTTAGIKTIYVLVNAPQRMREKLALTDKIAFERAWQEAYVAHNAKISTSATGEEYAREAQAGIASLATQDQQKDVIMMSNAENSSITIQPNVSHDDAKNGVANQVTVHVKRAAARVIVTTEAENFELRDGGVELGTVCNITYATAQGEKKLYIQQKREGQPTVIKTPAYGVTAISIDDMDENYDYSDLYNKTRRATISSSTTAITPGIIGKVSSPVFMLEANHKRNTQVGNAPSNYDGDFRIGNTPYVLVRAKFKPKQAVLAENNDISELAQDGTFYIGTINGRVYVKKEYVINPSKGGIVGQKHRTYKGGKVLYYAYINPDNIDRSKVLNAPIFRNNVYHIHISGIKAIGYNWNPIFPEDPETPNPKNPDPKPNDPNEDPEKPLEPNNPLPNQDTHMSVAISILKWNVHSYKIFLDL</sequence>
<dbReference type="Proteomes" id="UP000030134">
    <property type="component" value="Unassembled WGS sequence"/>
</dbReference>
<dbReference type="AlphaFoldDB" id="A0A0A2G3Q1"/>
<dbReference type="eggNOG" id="ENOG50339MN">
    <property type="taxonomic scope" value="Bacteria"/>
</dbReference>
<keyword evidence="4" id="KW-1185">Reference proteome</keyword>
<accession>A0A0A2G3Q1</accession>
<dbReference type="EMBL" id="JQZW01000019">
    <property type="protein sequence ID" value="KGN97102.1"/>
    <property type="molecule type" value="Genomic_DNA"/>
</dbReference>
<feature type="compositionally biased region" description="Basic and acidic residues" evidence="1">
    <location>
        <begin position="487"/>
        <end position="502"/>
    </location>
</feature>
<dbReference type="RefSeq" id="WP_036885144.1">
    <property type="nucleotide sequence ID" value="NZ_JQZW01000019.1"/>
</dbReference>
<feature type="region of interest" description="Disordered" evidence="1">
    <location>
        <begin position="475"/>
        <end position="510"/>
    </location>
</feature>
<comment type="caution">
    <text evidence="3">The sequence shown here is derived from an EMBL/GenBank/DDBJ whole genome shotgun (WGS) entry which is preliminary data.</text>
</comment>
<reference evidence="3 4" key="1">
    <citation type="submission" date="2014-08" db="EMBL/GenBank/DDBJ databases">
        <title>Porphyromonas gingivicanis strain:COT-022_OH1391 Genome sequencing.</title>
        <authorList>
            <person name="Wallis C."/>
            <person name="Deusch O."/>
            <person name="O'Flynn C."/>
            <person name="Davis I."/>
            <person name="Jospin G."/>
            <person name="Darling A.E."/>
            <person name="Coil D.A."/>
            <person name="Alexiev A."/>
            <person name="Horsfall A."/>
            <person name="Kirkwood N."/>
            <person name="Harris S."/>
            <person name="Eisen J.A."/>
        </authorList>
    </citation>
    <scope>NUCLEOTIDE SEQUENCE [LARGE SCALE GENOMIC DNA]</scope>
    <source>
        <strain evidence="4">COT-022 OH1391</strain>
    </source>
</reference>
<evidence type="ECO:0000256" key="1">
    <source>
        <dbReference type="SAM" id="MobiDB-lite"/>
    </source>
</evidence>
<evidence type="ECO:0000259" key="2">
    <source>
        <dbReference type="Pfam" id="PF15495"/>
    </source>
</evidence>
<dbReference type="NCBIfam" id="NF038041">
    <property type="entry name" value="fim_Mfa1_fam"/>
    <property type="match status" value="1"/>
</dbReference>
<feature type="domain" description="Minor fimbrium subunit Mfa1 C-terminal" evidence="2">
    <location>
        <begin position="424"/>
        <end position="529"/>
    </location>
</feature>
<dbReference type="PROSITE" id="PS51257">
    <property type="entry name" value="PROKAR_LIPOPROTEIN"/>
    <property type="match status" value="1"/>
</dbReference>
<dbReference type="GO" id="GO:0009418">
    <property type="term" value="C:pilus shaft"/>
    <property type="evidence" value="ECO:0007669"/>
    <property type="project" value="InterPro"/>
</dbReference>
<dbReference type="InterPro" id="IPR047786">
    <property type="entry name" value="Mfa1_fim"/>
</dbReference>
<evidence type="ECO:0000313" key="4">
    <source>
        <dbReference type="Proteomes" id="UP000030134"/>
    </source>
</evidence>
<proteinExistence type="predicted"/>
<dbReference type="Pfam" id="PF15495">
    <property type="entry name" value="Fimbrillin_C"/>
    <property type="match status" value="1"/>
</dbReference>